<protein>
    <recommendedName>
        <fullName evidence="2">Type II secretion system protein H</fullName>
    </recommendedName>
    <alternativeName>
        <fullName evidence="10">General secretion pathway protein H</fullName>
    </alternativeName>
</protein>
<keyword evidence="6 11" id="KW-0812">Transmembrane</keyword>
<comment type="caution">
    <text evidence="13">The sequence shown here is derived from an EMBL/GenBank/DDBJ whole genome shotgun (WGS) entry which is preliminary data.</text>
</comment>
<dbReference type="NCBIfam" id="TIGR02532">
    <property type="entry name" value="IV_pilin_GFxxxE"/>
    <property type="match status" value="1"/>
</dbReference>
<evidence type="ECO:0000256" key="9">
    <source>
        <dbReference type="ARBA" id="ARBA00025772"/>
    </source>
</evidence>
<dbReference type="EMBL" id="JANUHA010000014">
    <property type="protein sequence ID" value="MCS0598278.1"/>
    <property type="molecule type" value="Genomic_DNA"/>
</dbReference>
<evidence type="ECO:0000256" key="3">
    <source>
        <dbReference type="ARBA" id="ARBA00022475"/>
    </source>
</evidence>
<dbReference type="Pfam" id="PF12019">
    <property type="entry name" value="GspH"/>
    <property type="match status" value="1"/>
</dbReference>
<feature type="transmembrane region" description="Helical" evidence="11">
    <location>
        <begin position="20"/>
        <end position="39"/>
    </location>
</feature>
<dbReference type="InterPro" id="IPR022346">
    <property type="entry name" value="T2SS_GspH"/>
</dbReference>
<evidence type="ECO:0000256" key="1">
    <source>
        <dbReference type="ARBA" id="ARBA00004377"/>
    </source>
</evidence>
<keyword evidence="4" id="KW-0488">Methylation</keyword>
<keyword evidence="14" id="KW-1185">Reference proteome</keyword>
<comment type="subcellular location">
    <subcellularLocation>
        <location evidence="1">Cell inner membrane</location>
        <topology evidence="1">Single-pass membrane protein</topology>
    </subcellularLocation>
</comment>
<dbReference type="SUPFAM" id="SSF54523">
    <property type="entry name" value="Pili subunits"/>
    <property type="match status" value="1"/>
</dbReference>
<comment type="similarity">
    <text evidence="9">Belongs to the GSP H family.</text>
</comment>
<evidence type="ECO:0000256" key="11">
    <source>
        <dbReference type="SAM" id="Phobius"/>
    </source>
</evidence>
<keyword evidence="3" id="KW-1003">Cell membrane</keyword>
<dbReference type="Pfam" id="PF07963">
    <property type="entry name" value="N_methyl"/>
    <property type="match status" value="1"/>
</dbReference>
<reference evidence="13 14" key="1">
    <citation type="submission" date="2022-08" db="EMBL/GenBank/DDBJ databases">
        <title>Reclassification of Massilia species as members of the genera Telluria, Duganella, Pseudoduganella, Mokoshia gen. nov. and Zemynaea gen. nov. using orthogonal and non-orthogonal genome-based approaches.</title>
        <authorList>
            <person name="Bowman J.P."/>
        </authorList>
    </citation>
    <scope>NUCLEOTIDE SEQUENCE [LARGE SCALE GENOMIC DNA]</scope>
    <source>
        <strain evidence="13 14">JCM 31661</strain>
    </source>
</reference>
<evidence type="ECO:0000256" key="2">
    <source>
        <dbReference type="ARBA" id="ARBA00021549"/>
    </source>
</evidence>
<keyword evidence="7 11" id="KW-1133">Transmembrane helix</keyword>
<evidence type="ECO:0000256" key="6">
    <source>
        <dbReference type="ARBA" id="ARBA00022692"/>
    </source>
</evidence>
<evidence type="ECO:0000256" key="7">
    <source>
        <dbReference type="ARBA" id="ARBA00022989"/>
    </source>
</evidence>
<accession>A0ABT2ARF4</accession>
<dbReference type="InterPro" id="IPR012902">
    <property type="entry name" value="N_methyl_site"/>
</dbReference>
<proteinExistence type="inferred from homology"/>
<evidence type="ECO:0000313" key="14">
    <source>
        <dbReference type="Proteomes" id="UP001206572"/>
    </source>
</evidence>
<dbReference type="InterPro" id="IPR045584">
    <property type="entry name" value="Pilin-like"/>
</dbReference>
<evidence type="ECO:0000256" key="5">
    <source>
        <dbReference type="ARBA" id="ARBA00022519"/>
    </source>
</evidence>
<evidence type="ECO:0000259" key="12">
    <source>
        <dbReference type="Pfam" id="PF12019"/>
    </source>
</evidence>
<keyword evidence="5" id="KW-0997">Cell inner membrane</keyword>
<evidence type="ECO:0000256" key="8">
    <source>
        <dbReference type="ARBA" id="ARBA00023136"/>
    </source>
</evidence>
<evidence type="ECO:0000256" key="10">
    <source>
        <dbReference type="ARBA" id="ARBA00030775"/>
    </source>
</evidence>
<dbReference type="Proteomes" id="UP001206572">
    <property type="component" value="Unassembled WGS sequence"/>
</dbReference>
<evidence type="ECO:0000256" key="4">
    <source>
        <dbReference type="ARBA" id="ARBA00022481"/>
    </source>
</evidence>
<gene>
    <name evidence="13" type="ORF">NX780_18190</name>
</gene>
<feature type="domain" description="General secretion pathway GspH" evidence="12">
    <location>
        <begin position="50"/>
        <end position="162"/>
    </location>
</feature>
<sequence length="180" mass="19086">MGVPGRLTIPRSRGFTMVELVVVMILIGILAAIGASRFVDRPAFEVPTYAEQVRAMLRYAQKAAIARNTPVFVRFEDSRISLCHAMPSSGCSADRQVAIPGGFSAGDDATRSQCGSGNWYCLGKPSGISWTASPSPDWLMFDALGRPVLPGTVPGGLALTISGGRDTASVFVTEETGYVQ</sequence>
<keyword evidence="8 11" id="KW-0472">Membrane</keyword>
<organism evidence="13 14">
    <name type="scientific">Massilia agri</name>
    <dbReference type="NCBI Taxonomy" id="1886785"/>
    <lineage>
        <taxon>Bacteria</taxon>
        <taxon>Pseudomonadati</taxon>
        <taxon>Pseudomonadota</taxon>
        <taxon>Betaproteobacteria</taxon>
        <taxon>Burkholderiales</taxon>
        <taxon>Oxalobacteraceae</taxon>
        <taxon>Telluria group</taxon>
        <taxon>Massilia</taxon>
    </lineage>
</organism>
<evidence type="ECO:0000313" key="13">
    <source>
        <dbReference type="EMBL" id="MCS0598278.1"/>
    </source>
</evidence>
<name>A0ABT2ARF4_9BURK</name>